<reference evidence="1 2" key="1">
    <citation type="journal article" date="2017" name="Curr. Biol.">
        <title>Genome architecture and evolution of a unichromosomal asexual nematode.</title>
        <authorList>
            <person name="Fradin H."/>
            <person name="Zegar C."/>
            <person name="Gutwein M."/>
            <person name="Lucas J."/>
            <person name="Kovtun M."/>
            <person name="Corcoran D."/>
            <person name="Baugh L.R."/>
            <person name="Kiontke K."/>
            <person name="Gunsalus K."/>
            <person name="Fitch D.H."/>
            <person name="Piano F."/>
        </authorList>
    </citation>
    <scope>NUCLEOTIDE SEQUENCE [LARGE SCALE GENOMIC DNA]</scope>
    <source>
        <strain evidence="1">PF1309</strain>
    </source>
</reference>
<sequence length="120" mass="14813">MVTNLFPQFYRYFHSFRMCNFNEIFHEYTFIRYDNSERGKKKAMQDIIKLLAQHGVEKSITDKIEHDSMVSKTGHSTFFYPKRKIFLNMLQNDTYIKNLFKRIYYFDYLLFHYDVDELMI</sequence>
<protein>
    <submittedName>
        <fullName evidence="1">Uncharacterized protein</fullName>
    </submittedName>
</protein>
<proteinExistence type="predicted"/>
<name>A0A2A2KAG2_9BILA</name>
<dbReference type="Pfam" id="PF03567">
    <property type="entry name" value="Sulfotransfer_2"/>
    <property type="match status" value="1"/>
</dbReference>
<dbReference type="AlphaFoldDB" id="A0A2A2KAG2"/>
<dbReference type="OrthoDB" id="408912at2759"/>
<dbReference type="PANTHER" id="PTHR22900">
    <property type="entry name" value="PROTEIN CBG14245-RELATED"/>
    <property type="match status" value="1"/>
</dbReference>
<gene>
    <name evidence="1" type="ORF">WR25_14679</name>
</gene>
<dbReference type="InterPro" id="IPR005331">
    <property type="entry name" value="Sulfotransferase"/>
</dbReference>
<dbReference type="GO" id="GO:0050650">
    <property type="term" value="P:chondroitin sulfate proteoglycan biosynthetic process"/>
    <property type="evidence" value="ECO:0007669"/>
    <property type="project" value="InterPro"/>
</dbReference>
<dbReference type="EMBL" id="LIAE01009175">
    <property type="protein sequence ID" value="PAV70890.1"/>
    <property type="molecule type" value="Genomic_DNA"/>
</dbReference>
<keyword evidence="2" id="KW-1185">Reference proteome</keyword>
<accession>A0A2A2KAG2</accession>
<dbReference type="GO" id="GO:1902884">
    <property type="term" value="P:positive regulation of response to oxidative stress"/>
    <property type="evidence" value="ECO:0007669"/>
    <property type="project" value="InterPro"/>
</dbReference>
<dbReference type="STRING" id="2018661.A0A2A2KAG2"/>
<evidence type="ECO:0000313" key="1">
    <source>
        <dbReference type="EMBL" id="PAV70890.1"/>
    </source>
</evidence>
<dbReference type="GO" id="GO:0016020">
    <property type="term" value="C:membrane"/>
    <property type="evidence" value="ECO:0007669"/>
    <property type="project" value="InterPro"/>
</dbReference>
<evidence type="ECO:0000313" key="2">
    <source>
        <dbReference type="Proteomes" id="UP000218231"/>
    </source>
</evidence>
<dbReference type="PANTHER" id="PTHR22900:SF5">
    <property type="entry name" value="PROTEIN CBG14245"/>
    <property type="match status" value="1"/>
</dbReference>
<dbReference type="Proteomes" id="UP000218231">
    <property type="component" value="Unassembled WGS sequence"/>
</dbReference>
<dbReference type="GO" id="GO:0047756">
    <property type="term" value="F:chondroitin 4-sulfotransferase activity"/>
    <property type="evidence" value="ECO:0007669"/>
    <property type="project" value="InterPro"/>
</dbReference>
<dbReference type="InterPro" id="IPR007669">
    <property type="entry name" value="Chst-1-like"/>
</dbReference>
<organism evidence="1 2">
    <name type="scientific">Diploscapter pachys</name>
    <dbReference type="NCBI Taxonomy" id="2018661"/>
    <lineage>
        <taxon>Eukaryota</taxon>
        <taxon>Metazoa</taxon>
        <taxon>Ecdysozoa</taxon>
        <taxon>Nematoda</taxon>
        <taxon>Chromadorea</taxon>
        <taxon>Rhabditida</taxon>
        <taxon>Rhabditina</taxon>
        <taxon>Rhabditomorpha</taxon>
        <taxon>Rhabditoidea</taxon>
        <taxon>Rhabditidae</taxon>
        <taxon>Diploscapter</taxon>
    </lineage>
</organism>
<comment type="caution">
    <text evidence="1">The sequence shown here is derived from an EMBL/GenBank/DDBJ whole genome shotgun (WGS) entry which is preliminary data.</text>
</comment>